<sequence>MKNKYRILVIFIMLILLGVLLFFSIKRFNNSPLKVISVDLLKTTPSVYFIDEKDIIDSVHKHNPKSKLGDIDIPDLERKIKSLPSIDSANIYLNLNGDLHLDIKQRVPAFRLQYGKKDFYVDTKGIAFPTSKNYSLNCMLVTGDINPKEYQKLIELVKKINTDNFCKKFFIGIEKRNNNYYLLTSSVNYKVEFGDLDNIDFKINGFKTFVEKYLINQPADKYTQISIKYNNQIVATLNHKLPANDSILNAGRQELQKIINNGNIKTN</sequence>
<proteinExistence type="predicted"/>
<dbReference type="STRING" id="1071918.SAMN05421544_11917"/>
<keyword evidence="1" id="KW-0472">Membrane</keyword>
<dbReference type="RefSeq" id="WP_245688969.1">
    <property type="nucleotide sequence ID" value="NZ_FNAS01000019.1"/>
</dbReference>
<evidence type="ECO:0000313" key="2">
    <source>
        <dbReference type="EMBL" id="SDE70774.1"/>
    </source>
</evidence>
<gene>
    <name evidence="2" type="ORF">SAMN05421544_11917</name>
</gene>
<keyword evidence="2" id="KW-0131">Cell cycle</keyword>
<evidence type="ECO:0000313" key="3">
    <source>
        <dbReference type="Proteomes" id="UP000198517"/>
    </source>
</evidence>
<keyword evidence="3" id="KW-1185">Reference proteome</keyword>
<reference evidence="2 3" key="1">
    <citation type="submission" date="2016-10" db="EMBL/GenBank/DDBJ databases">
        <authorList>
            <person name="de Groot N.N."/>
        </authorList>
    </citation>
    <scope>NUCLEOTIDE SEQUENCE [LARGE SCALE GENOMIC DNA]</scope>
    <source>
        <strain evidence="2 3">DSM 24015</strain>
    </source>
</reference>
<evidence type="ECO:0000256" key="1">
    <source>
        <dbReference type="SAM" id="Phobius"/>
    </source>
</evidence>
<feature type="transmembrane region" description="Helical" evidence="1">
    <location>
        <begin position="7"/>
        <end position="25"/>
    </location>
</feature>
<dbReference type="EMBL" id="FNAS01000019">
    <property type="protein sequence ID" value="SDE70774.1"/>
    <property type="molecule type" value="Genomic_DNA"/>
</dbReference>
<protein>
    <submittedName>
        <fullName evidence="2">Cell division protein FtsQ</fullName>
    </submittedName>
</protein>
<keyword evidence="1" id="KW-1133">Transmembrane helix</keyword>
<dbReference type="GO" id="GO:0051301">
    <property type="term" value="P:cell division"/>
    <property type="evidence" value="ECO:0007669"/>
    <property type="project" value="UniProtKB-KW"/>
</dbReference>
<keyword evidence="2" id="KW-0132">Cell division</keyword>
<dbReference type="Proteomes" id="UP000198517">
    <property type="component" value="Unassembled WGS sequence"/>
</dbReference>
<dbReference type="AlphaFoldDB" id="A0A1G7F4D2"/>
<organism evidence="2 3">
    <name type="scientific">Riemerella columbipharyngis</name>
    <dbReference type="NCBI Taxonomy" id="1071918"/>
    <lineage>
        <taxon>Bacteria</taxon>
        <taxon>Pseudomonadati</taxon>
        <taxon>Bacteroidota</taxon>
        <taxon>Flavobacteriia</taxon>
        <taxon>Flavobacteriales</taxon>
        <taxon>Weeksellaceae</taxon>
        <taxon>Riemerella</taxon>
    </lineage>
</organism>
<name>A0A1G7F4D2_9FLAO</name>
<accession>A0A1G7F4D2</accession>
<keyword evidence="1" id="KW-0812">Transmembrane</keyword>